<evidence type="ECO:0000256" key="1">
    <source>
        <dbReference type="SAM" id="SignalP"/>
    </source>
</evidence>
<dbReference type="PANTHER" id="PTHR37841:SF1">
    <property type="entry name" value="DUF3298 DOMAIN-CONTAINING PROTEIN"/>
    <property type="match status" value="1"/>
</dbReference>
<dbReference type="EMBL" id="UGQL01000002">
    <property type="protein sequence ID" value="STZ69719.1"/>
    <property type="molecule type" value="Genomic_DNA"/>
</dbReference>
<keyword evidence="1" id="KW-0732">Signal</keyword>
<evidence type="ECO:0000313" key="2">
    <source>
        <dbReference type="EMBL" id="STZ69719.1"/>
    </source>
</evidence>
<accession>A0A378U361</accession>
<dbReference type="RefSeq" id="WP_115092380.1">
    <property type="nucleotide sequence ID" value="NZ_CP068107.1"/>
</dbReference>
<dbReference type="AlphaFoldDB" id="A0A378U361"/>
<dbReference type="Proteomes" id="UP000255024">
    <property type="component" value="Unassembled WGS sequence"/>
</dbReference>
<evidence type="ECO:0008006" key="4">
    <source>
        <dbReference type="Google" id="ProtNLM"/>
    </source>
</evidence>
<dbReference type="InterPro" id="IPR032774">
    <property type="entry name" value="WG_beta_rep"/>
</dbReference>
<feature type="chain" id="PRO_5016846030" description="KWG Leptospira" evidence="1">
    <location>
        <begin position="24"/>
        <end position="220"/>
    </location>
</feature>
<gene>
    <name evidence="2" type="ORF">NCTC11179_03233</name>
</gene>
<evidence type="ECO:0000313" key="3">
    <source>
        <dbReference type="Proteomes" id="UP000255024"/>
    </source>
</evidence>
<organism evidence="2 3">
    <name type="scientific">Myroides odoratus</name>
    <name type="common">Flavobacterium odoratum</name>
    <dbReference type="NCBI Taxonomy" id="256"/>
    <lineage>
        <taxon>Bacteria</taxon>
        <taxon>Pseudomonadati</taxon>
        <taxon>Bacteroidota</taxon>
        <taxon>Flavobacteriia</taxon>
        <taxon>Flavobacteriales</taxon>
        <taxon>Flavobacteriaceae</taxon>
        <taxon>Myroides</taxon>
    </lineage>
</organism>
<keyword evidence="3" id="KW-1185">Reference proteome</keyword>
<proteinExistence type="predicted"/>
<sequence length="220" mass="24902">MKHLFAISLFVGLHCTFSSPLQASEAKSAWNENLIPLLQATSDTVFIDLKNDPDFKFANNLRWFQDPELSLFGIKTKTGELFIEPLFHQIESFVDNVSIVTFEGYQGAINDKGEVVIPYIYEELQTSSEERIAYYEGGLWGFFSTTGDKVIPASYEFVGNFSEGLALASKDNLFGYINNRGKVMIPFQYEYASNFENGQAQVEVKFRAFTINKKGMKISD</sequence>
<feature type="signal peptide" evidence="1">
    <location>
        <begin position="1"/>
        <end position="23"/>
    </location>
</feature>
<dbReference type="SUPFAM" id="SSF69360">
    <property type="entry name" value="Cell wall binding repeat"/>
    <property type="match status" value="1"/>
</dbReference>
<dbReference type="PANTHER" id="PTHR37841">
    <property type="entry name" value="GLR2918 PROTEIN"/>
    <property type="match status" value="1"/>
</dbReference>
<reference evidence="2 3" key="1">
    <citation type="submission" date="2018-06" db="EMBL/GenBank/DDBJ databases">
        <authorList>
            <consortium name="Pathogen Informatics"/>
            <person name="Doyle S."/>
        </authorList>
    </citation>
    <scope>NUCLEOTIDE SEQUENCE [LARGE SCALE GENOMIC DNA]</scope>
    <source>
        <strain evidence="2 3">NCTC11179</strain>
    </source>
</reference>
<name>A0A378U361_MYROD</name>
<protein>
    <recommendedName>
        <fullName evidence="4">KWG Leptospira</fullName>
    </recommendedName>
</protein>
<dbReference type="Pfam" id="PF14903">
    <property type="entry name" value="WG_beta_rep"/>
    <property type="match status" value="3"/>
</dbReference>